<dbReference type="PROSITE" id="PS50293">
    <property type="entry name" value="TPR_REGION"/>
    <property type="match status" value="1"/>
</dbReference>
<dbReference type="AlphaFoldDB" id="A0A381P9J8"/>
<dbReference type="SMART" id="SM00028">
    <property type="entry name" value="TPR"/>
    <property type="match status" value="2"/>
</dbReference>
<dbReference type="InterPro" id="IPR019734">
    <property type="entry name" value="TPR_rpt"/>
</dbReference>
<evidence type="ECO:0000256" key="2">
    <source>
        <dbReference type="ARBA" id="ARBA00022803"/>
    </source>
</evidence>
<keyword evidence="1" id="KW-0677">Repeat</keyword>
<reference evidence="4" key="1">
    <citation type="submission" date="2018-05" db="EMBL/GenBank/DDBJ databases">
        <authorList>
            <person name="Lanie J.A."/>
            <person name="Ng W.-L."/>
            <person name="Kazmierczak K.M."/>
            <person name="Andrzejewski T.M."/>
            <person name="Davidsen T.M."/>
            <person name="Wayne K.J."/>
            <person name="Tettelin H."/>
            <person name="Glass J.I."/>
            <person name="Rusch D."/>
            <person name="Podicherti R."/>
            <person name="Tsui H.-C.T."/>
            <person name="Winkler M.E."/>
        </authorList>
    </citation>
    <scope>NUCLEOTIDE SEQUENCE</scope>
</reference>
<dbReference type="SUPFAM" id="SSF48452">
    <property type="entry name" value="TPR-like"/>
    <property type="match status" value="1"/>
</dbReference>
<feature type="compositionally biased region" description="Basic residues" evidence="3">
    <location>
        <begin position="189"/>
        <end position="204"/>
    </location>
</feature>
<dbReference type="Pfam" id="PF00515">
    <property type="entry name" value="TPR_1"/>
    <property type="match status" value="1"/>
</dbReference>
<feature type="compositionally biased region" description="Low complexity" evidence="3">
    <location>
        <begin position="107"/>
        <end position="126"/>
    </location>
</feature>
<evidence type="ECO:0000256" key="3">
    <source>
        <dbReference type="SAM" id="MobiDB-lite"/>
    </source>
</evidence>
<proteinExistence type="predicted"/>
<accession>A0A381P9J8</accession>
<protein>
    <submittedName>
        <fullName evidence="4">Uncharacterized protein</fullName>
    </submittedName>
</protein>
<dbReference type="PROSITE" id="PS50005">
    <property type="entry name" value="TPR"/>
    <property type="match status" value="1"/>
</dbReference>
<feature type="compositionally biased region" description="Low complexity" evidence="3">
    <location>
        <begin position="149"/>
        <end position="170"/>
    </location>
</feature>
<dbReference type="PANTHER" id="PTHR44943">
    <property type="entry name" value="CELLULOSE SYNTHASE OPERON PROTEIN C"/>
    <property type="match status" value="1"/>
</dbReference>
<name>A0A381P9J8_9ZZZZ</name>
<dbReference type="Gene3D" id="1.25.40.10">
    <property type="entry name" value="Tetratricopeptide repeat domain"/>
    <property type="match status" value="1"/>
</dbReference>
<dbReference type="EMBL" id="UINC01000921">
    <property type="protein sequence ID" value="SUZ63642.1"/>
    <property type="molecule type" value="Genomic_DNA"/>
</dbReference>
<evidence type="ECO:0000256" key="1">
    <source>
        <dbReference type="ARBA" id="ARBA00022737"/>
    </source>
</evidence>
<sequence>MLKPPREEVSRGLSYYENILRKNPDLPEAHFGAGHSAYSIENYERAQQEFKTSSQSERKDLQSKSHYNLGNTLHQQGRLEESLMAFRKAIQLDPSDMDAKYNYELTQQMLRQMQSQQQSKPQQSDQDQNDENKKQDQQQPQPPPDQKQQDQNQIPEDQQEQEQQQPQQDKPNAESILDALKADEENLMKRKLGHVRSKKLTKDW</sequence>
<feature type="region of interest" description="Disordered" evidence="3">
    <location>
        <begin position="102"/>
        <end position="204"/>
    </location>
</feature>
<feature type="compositionally biased region" description="Polar residues" evidence="3">
    <location>
        <begin position="64"/>
        <end position="74"/>
    </location>
</feature>
<organism evidence="4">
    <name type="scientific">marine metagenome</name>
    <dbReference type="NCBI Taxonomy" id="408172"/>
    <lineage>
        <taxon>unclassified sequences</taxon>
        <taxon>metagenomes</taxon>
        <taxon>ecological metagenomes</taxon>
    </lineage>
</organism>
<keyword evidence="2" id="KW-0802">TPR repeat</keyword>
<dbReference type="InterPro" id="IPR011990">
    <property type="entry name" value="TPR-like_helical_dom_sf"/>
</dbReference>
<gene>
    <name evidence="4" type="ORF">METZ01_LOCUS16496</name>
</gene>
<dbReference type="PANTHER" id="PTHR44943:SF8">
    <property type="entry name" value="TPR REPEAT-CONTAINING PROTEIN MJ0263"/>
    <property type="match status" value="1"/>
</dbReference>
<evidence type="ECO:0000313" key="4">
    <source>
        <dbReference type="EMBL" id="SUZ63642.1"/>
    </source>
</evidence>
<dbReference type="InterPro" id="IPR051685">
    <property type="entry name" value="Ycf3/AcsC/BcsC/TPR_MFPF"/>
</dbReference>
<feature type="region of interest" description="Disordered" evidence="3">
    <location>
        <begin position="45"/>
        <end position="74"/>
    </location>
</feature>